<keyword evidence="1" id="KW-1133">Transmembrane helix</keyword>
<reference evidence="2" key="1">
    <citation type="submission" date="2019-09" db="EMBL/GenBank/DDBJ databases">
        <authorList>
            <consortium name="GenomeTrakr network: Whole genome sequencing for foodborne pathogen traceback"/>
        </authorList>
    </citation>
    <scope>NUCLEOTIDE SEQUENCE [LARGE SCALE GENOMIC DNA]</scope>
    <source>
        <strain evidence="2">TTU_583</strain>
    </source>
</reference>
<sequence>MLSWKKIEDLDLKEMAAKTKIELDFLKALAKKDFATLNRFNVHGFIKILSREYELDFTDFNEEFETYLSENNLNDAATKPKMITPKLDAYTQKSTSFASFIVIILILALIGFGIYYFDHIKSFFQDEQNNSSVTVVDIIGQAQSNLKALGNNVVVIDNQTEENSTEANLTQVQETVQDLDLNNTKKEVKQISTIENNTSIKEENLSTNDSLAKIDQEDTQVLKPLNKEAHFKASGKIWVGLIDLSNYRKTSLVKENDFNLSLEVNRLVLTGAAALSVFDESGKEQKFPAGNSKRFLIKDGKITSISVAEFMKLNKGKEW</sequence>
<organism evidence="2">
    <name type="scientific">Campylobacter jejuni</name>
    <dbReference type="NCBI Taxonomy" id="197"/>
    <lineage>
        <taxon>Bacteria</taxon>
        <taxon>Pseudomonadati</taxon>
        <taxon>Campylobacterota</taxon>
        <taxon>Epsilonproteobacteria</taxon>
        <taxon>Campylobacterales</taxon>
        <taxon>Campylobacteraceae</taxon>
        <taxon>Campylobacter</taxon>
    </lineage>
</organism>
<name>A0A698FM39_CAMJU</name>
<dbReference type="InterPro" id="IPR010982">
    <property type="entry name" value="Lambda_DNA-bd_dom_sf"/>
</dbReference>
<keyword evidence="1" id="KW-0472">Membrane</keyword>
<dbReference type="AlphaFoldDB" id="A0A698FM39"/>
<comment type="caution">
    <text evidence="2">The sequence shown here is derived from an EMBL/GenBank/DDBJ whole genome shotgun (WGS) entry which is preliminary data.</text>
</comment>
<accession>A0A698FM39</accession>
<evidence type="ECO:0000256" key="1">
    <source>
        <dbReference type="SAM" id="Phobius"/>
    </source>
</evidence>
<evidence type="ECO:0000313" key="2">
    <source>
        <dbReference type="EMBL" id="ECV9657686.1"/>
    </source>
</evidence>
<protein>
    <recommendedName>
        <fullName evidence="3">Helix-turn-helix domain-containing protein</fullName>
    </recommendedName>
</protein>
<dbReference type="GO" id="GO:0003677">
    <property type="term" value="F:DNA binding"/>
    <property type="evidence" value="ECO:0007669"/>
    <property type="project" value="InterPro"/>
</dbReference>
<evidence type="ECO:0008006" key="3">
    <source>
        <dbReference type="Google" id="ProtNLM"/>
    </source>
</evidence>
<dbReference type="Gene3D" id="1.10.260.40">
    <property type="entry name" value="lambda repressor-like DNA-binding domains"/>
    <property type="match status" value="1"/>
</dbReference>
<feature type="transmembrane region" description="Helical" evidence="1">
    <location>
        <begin position="97"/>
        <end position="117"/>
    </location>
</feature>
<dbReference type="EMBL" id="AAKUWM010000012">
    <property type="protein sequence ID" value="ECV9657686.1"/>
    <property type="molecule type" value="Genomic_DNA"/>
</dbReference>
<gene>
    <name evidence="2" type="ORF">F2N06_06655</name>
</gene>
<keyword evidence="1" id="KW-0812">Transmembrane</keyword>
<proteinExistence type="predicted"/>